<dbReference type="Proteomes" id="UP001626550">
    <property type="component" value="Unassembled WGS sequence"/>
</dbReference>
<evidence type="ECO:0000313" key="9">
    <source>
        <dbReference type="EMBL" id="KAL3315389.1"/>
    </source>
</evidence>
<proteinExistence type="inferred from homology"/>
<evidence type="ECO:0000256" key="2">
    <source>
        <dbReference type="ARBA" id="ARBA00006168"/>
    </source>
</evidence>
<dbReference type="AlphaFoldDB" id="A0ABD2Q743"/>
<evidence type="ECO:0000256" key="6">
    <source>
        <dbReference type="ARBA" id="ARBA00023242"/>
    </source>
</evidence>
<dbReference type="Pfam" id="PF25812">
    <property type="entry name" value="RAD24_helical"/>
    <property type="match status" value="1"/>
</dbReference>
<evidence type="ECO:0000256" key="3">
    <source>
        <dbReference type="ARBA" id="ARBA00022741"/>
    </source>
</evidence>
<evidence type="ECO:0000256" key="5">
    <source>
        <dbReference type="ARBA" id="ARBA00022840"/>
    </source>
</evidence>
<comment type="similarity">
    <text evidence="2">Belongs to the rad17/RAD24 family.</text>
</comment>
<dbReference type="SUPFAM" id="SSF52540">
    <property type="entry name" value="P-loop containing nucleoside triphosphate hydrolases"/>
    <property type="match status" value="1"/>
</dbReference>
<keyword evidence="10" id="KW-1185">Reference proteome</keyword>
<feature type="domain" description="Checkpoint protein RAD24-like helical bundle" evidence="8">
    <location>
        <begin position="290"/>
        <end position="383"/>
    </location>
</feature>
<comment type="subcellular location">
    <subcellularLocation>
        <location evidence="1">Nucleus</location>
    </subcellularLocation>
</comment>
<evidence type="ECO:0000313" key="10">
    <source>
        <dbReference type="Proteomes" id="UP001626550"/>
    </source>
</evidence>
<keyword evidence="4" id="KW-0227">DNA damage</keyword>
<keyword evidence="6" id="KW-0539">Nucleus</keyword>
<evidence type="ECO:0000256" key="1">
    <source>
        <dbReference type="ARBA" id="ARBA00004123"/>
    </source>
</evidence>
<reference evidence="9 10" key="1">
    <citation type="submission" date="2024-11" db="EMBL/GenBank/DDBJ databases">
        <title>Adaptive evolution of stress response genes in parasites aligns with host niche diversity.</title>
        <authorList>
            <person name="Hahn C."/>
            <person name="Resl P."/>
        </authorList>
    </citation>
    <scope>NUCLEOTIDE SEQUENCE [LARGE SCALE GENOMIC DNA]</scope>
    <source>
        <strain evidence="9">EGGRZ-B1_66</strain>
        <tissue evidence="9">Body</tissue>
    </source>
</reference>
<evidence type="ECO:0000256" key="4">
    <source>
        <dbReference type="ARBA" id="ARBA00022763"/>
    </source>
</evidence>
<evidence type="ECO:0000259" key="8">
    <source>
        <dbReference type="Pfam" id="PF25812"/>
    </source>
</evidence>
<dbReference type="GO" id="GO:0005634">
    <property type="term" value="C:nucleus"/>
    <property type="evidence" value="ECO:0007669"/>
    <property type="project" value="UniProtKB-SubCell"/>
</dbReference>
<keyword evidence="3" id="KW-0547">Nucleotide-binding</keyword>
<protein>
    <submittedName>
        <fullName evidence="9">Cell cycle checkpoint protein rad17</fullName>
    </submittedName>
</protein>
<dbReference type="PANTHER" id="PTHR12172">
    <property type="entry name" value="CELL CYCLE CHECKPOINT PROTEIN RAD17"/>
    <property type="match status" value="1"/>
</dbReference>
<dbReference type="GO" id="GO:0005524">
    <property type="term" value="F:ATP binding"/>
    <property type="evidence" value="ECO:0007669"/>
    <property type="project" value="UniProtKB-KW"/>
</dbReference>
<dbReference type="InterPro" id="IPR057927">
    <property type="entry name" value="RAD24-like_helical"/>
</dbReference>
<organism evidence="9 10">
    <name type="scientific">Cichlidogyrus casuarinus</name>
    <dbReference type="NCBI Taxonomy" id="1844966"/>
    <lineage>
        <taxon>Eukaryota</taxon>
        <taxon>Metazoa</taxon>
        <taxon>Spiralia</taxon>
        <taxon>Lophotrochozoa</taxon>
        <taxon>Platyhelminthes</taxon>
        <taxon>Monogenea</taxon>
        <taxon>Monopisthocotylea</taxon>
        <taxon>Dactylogyridea</taxon>
        <taxon>Ancyrocephalidae</taxon>
        <taxon>Cichlidogyrus</taxon>
    </lineage>
</organism>
<comment type="caution">
    <text evidence="9">The sequence shown here is derived from an EMBL/GenBank/DDBJ whole genome shotgun (WGS) entry which is preliminary data.</text>
</comment>
<dbReference type="GO" id="GO:0006974">
    <property type="term" value="P:DNA damage response"/>
    <property type="evidence" value="ECO:0007669"/>
    <property type="project" value="UniProtKB-KW"/>
</dbReference>
<evidence type="ECO:0000256" key="7">
    <source>
        <dbReference type="ARBA" id="ARBA00023306"/>
    </source>
</evidence>
<keyword evidence="7" id="KW-0131">Cell cycle</keyword>
<name>A0ABD2Q743_9PLAT</name>
<gene>
    <name evidence="9" type="primary">RAD17</name>
    <name evidence="9" type="ORF">Ciccas_005977</name>
</gene>
<sequence length="526" mass="59742">METKRRRLTNFSTPDWIVPNTLLSEFSVEHSDWCEVFAPNLEEDVAVHATKKKALSKILQSCISCRNPKLILLTGPVGCGKSTLLRLMVKNLHGILVDVQDIDNEYIEQENFFSCLIHHVKYNDIADTINSKKPAFKLLLLENFPHSILANYSEFADFLTNLTTILVPNLIICVILSTFSEYYSSFESSRYLEQRLMNCLDNSGKLYAHLEFNAIASTFIQKALKRILDLLNKSYPNQKYNWKIQKAQIVDLSTSCEGDLRTAIYQMQFLLEGGQKVTQQLKDSENLSSSKIGIFHSVGKILHAKREVTFDDSLLPLHLASKQRPRLSFNLDHVLDNCGCSADSVVTWLHENYLDFVSEGLPDSLVRISDAFSECDSTLNRKLDLNWRLGLVGNEEISGQSTAGKHYYSMTVSRTILFESYCQTKSQGFKPIRFPLALHLDRYRDSLRGNAVDNSCQLADFYSRLTSVRMDLIKFKSAAGSLSQAMKNAQKKAGWSRLDLDSTDFLNSNRVVDCPSLDVEIDESWD</sequence>
<dbReference type="PANTHER" id="PTHR12172:SF0">
    <property type="entry name" value="CELL CYCLE CHECKPOINT PROTEIN RAD17"/>
    <property type="match status" value="1"/>
</dbReference>
<accession>A0ABD2Q743</accession>
<keyword evidence="5" id="KW-0067">ATP-binding</keyword>
<dbReference type="InterPro" id="IPR027417">
    <property type="entry name" value="P-loop_NTPase"/>
</dbReference>
<dbReference type="EMBL" id="JBJKFK010000762">
    <property type="protein sequence ID" value="KAL3315389.1"/>
    <property type="molecule type" value="Genomic_DNA"/>
</dbReference>
<dbReference type="Gene3D" id="3.40.50.300">
    <property type="entry name" value="P-loop containing nucleotide triphosphate hydrolases"/>
    <property type="match status" value="1"/>
</dbReference>
<dbReference type="Pfam" id="PF03215">
    <property type="entry name" value="Rad17"/>
    <property type="match status" value="1"/>
</dbReference>
<dbReference type="InterPro" id="IPR004582">
    <property type="entry name" value="Checkpoint_prot_Rad17_Rad24"/>
</dbReference>